<feature type="domain" description="Release factor glutamine methyltransferase N-terminal" evidence="7">
    <location>
        <begin position="23"/>
        <end position="90"/>
    </location>
</feature>
<dbReference type="InterPro" id="IPR002052">
    <property type="entry name" value="DNA_methylase_N6_adenine_CS"/>
</dbReference>
<dbReference type="Pfam" id="PF17827">
    <property type="entry name" value="PrmC_N"/>
    <property type="match status" value="1"/>
</dbReference>
<dbReference type="HAMAP" id="MF_02126">
    <property type="entry name" value="RF_methyltr_PrmC"/>
    <property type="match status" value="1"/>
</dbReference>
<gene>
    <name evidence="8" type="ORF">METZ01_LOCUS15615</name>
</gene>
<dbReference type="SUPFAM" id="SSF53335">
    <property type="entry name" value="S-adenosyl-L-methionine-dependent methyltransferases"/>
    <property type="match status" value="1"/>
</dbReference>
<dbReference type="GO" id="GO:0102559">
    <property type="term" value="F:peptide chain release factor N(5)-glutamine methyltransferase activity"/>
    <property type="evidence" value="ECO:0007669"/>
    <property type="project" value="UniProtKB-EC"/>
</dbReference>
<proteinExistence type="inferred from homology"/>
<dbReference type="GO" id="GO:0032259">
    <property type="term" value="P:methylation"/>
    <property type="evidence" value="ECO:0007669"/>
    <property type="project" value="UniProtKB-KW"/>
</dbReference>
<protein>
    <recommendedName>
        <fullName evidence="1">peptide chain release factor N(5)-glutamine methyltransferase</fullName>
        <ecNumber evidence="1">2.1.1.297</ecNumber>
    </recommendedName>
</protein>
<dbReference type="PROSITE" id="PS00092">
    <property type="entry name" value="N6_MTASE"/>
    <property type="match status" value="1"/>
</dbReference>
<dbReference type="NCBIfam" id="TIGR03534">
    <property type="entry name" value="RF_mod_PrmC"/>
    <property type="match status" value="1"/>
</dbReference>
<dbReference type="InterPro" id="IPR029063">
    <property type="entry name" value="SAM-dependent_MTases_sf"/>
</dbReference>
<dbReference type="Gene3D" id="1.10.8.10">
    <property type="entry name" value="DNA helicase RuvA subunit, C-terminal domain"/>
    <property type="match status" value="1"/>
</dbReference>
<keyword evidence="3" id="KW-0808">Transferase</keyword>
<evidence type="ECO:0000256" key="4">
    <source>
        <dbReference type="ARBA" id="ARBA00022691"/>
    </source>
</evidence>
<evidence type="ECO:0000259" key="6">
    <source>
        <dbReference type="Pfam" id="PF05175"/>
    </source>
</evidence>
<dbReference type="InterPro" id="IPR004556">
    <property type="entry name" value="HemK-like"/>
</dbReference>
<sequence length="299" mass="32522">MERDSEVGVANTGESWTILRMILWSAEYLKNKGVETGRLDAEWLLAAALGVDRLQLYLKYDRPLSSEEREAFKPLLRRRAGREPLQYIIGRTGFRELELKTDPRVLIPRPETEVLVQEVLDWASAGAESVWDMGTGAGAVALSLAAEGTWTRVVATDVSPEALSVAADNAERYDLGGHVEFREGSLFEPLEEGERFDVIVSNPPYIAEGEKGELQPEVRDWEPPEALFAGADGLDVIRQLVAGAPKHLLSGGLLALECGLGQAEGIAADVQATGAFGAVRIRADLTGRPRFVTAERGAV</sequence>
<evidence type="ECO:0000256" key="2">
    <source>
        <dbReference type="ARBA" id="ARBA00022603"/>
    </source>
</evidence>
<reference evidence="8" key="1">
    <citation type="submission" date="2018-05" db="EMBL/GenBank/DDBJ databases">
        <authorList>
            <person name="Lanie J.A."/>
            <person name="Ng W.-L."/>
            <person name="Kazmierczak K.M."/>
            <person name="Andrzejewski T.M."/>
            <person name="Davidsen T.M."/>
            <person name="Wayne K.J."/>
            <person name="Tettelin H."/>
            <person name="Glass J.I."/>
            <person name="Rusch D."/>
            <person name="Podicherti R."/>
            <person name="Tsui H.-C.T."/>
            <person name="Winkler M.E."/>
        </authorList>
    </citation>
    <scope>NUCLEOTIDE SEQUENCE</scope>
</reference>
<dbReference type="EC" id="2.1.1.297" evidence="1"/>
<keyword evidence="4" id="KW-0949">S-adenosyl-L-methionine</keyword>
<evidence type="ECO:0000313" key="8">
    <source>
        <dbReference type="EMBL" id="SUZ62761.1"/>
    </source>
</evidence>
<accession>A0A381P730</accession>
<name>A0A381P730_9ZZZZ</name>
<dbReference type="InterPro" id="IPR019874">
    <property type="entry name" value="RF_methyltr_PrmC"/>
</dbReference>
<dbReference type="InterPro" id="IPR040758">
    <property type="entry name" value="PrmC_N"/>
</dbReference>
<dbReference type="Gene3D" id="3.40.50.150">
    <property type="entry name" value="Vaccinia Virus protein VP39"/>
    <property type="match status" value="1"/>
</dbReference>
<dbReference type="GO" id="GO:0003676">
    <property type="term" value="F:nucleic acid binding"/>
    <property type="evidence" value="ECO:0007669"/>
    <property type="project" value="InterPro"/>
</dbReference>
<feature type="domain" description="Methyltransferase small" evidence="6">
    <location>
        <begin position="113"/>
        <end position="210"/>
    </location>
</feature>
<dbReference type="Pfam" id="PF05175">
    <property type="entry name" value="MTS"/>
    <property type="match status" value="1"/>
</dbReference>
<dbReference type="CDD" id="cd02440">
    <property type="entry name" value="AdoMet_MTases"/>
    <property type="match status" value="1"/>
</dbReference>
<evidence type="ECO:0000256" key="3">
    <source>
        <dbReference type="ARBA" id="ARBA00022679"/>
    </source>
</evidence>
<organism evidence="8">
    <name type="scientific">marine metagenome</name>
    <dbReference type="NCBI Taxonomy" id="408172"/>
    <lineage>
        <taxon>unclassified sequences</taxon>
        <taxon>metagenomes</taxon>
        <taxon>ecological metagenomes</taxon>
    </lineage>
</organism>
<evidence type="ECO:0000259" key="7">
    <source>
        <dbReference type="Pfam" id="PF17827"/>
    </source>
</evidence>
<keyword evidence="2" id="KW-0489">Methyltransferase</keyword>
<dbReference type="AlphaFoldDB" id="A0A381P730"/>
<dbReference type="InterPro" id="IPR007848">
    <property type="entry name" value="Small_mtfrase_dom"/>
</dbReference>
<evidence type="ECO:0000256" key="1">
    <source>
        <dbReference type="ARBA" id="ARBA00012771"/>
    </source>
</evidence>
<dbReference type="PANTHER" id="PTHR18895:SF74">
    <property type="entry name" value="MTRF1L RELEASE FACTOR GLUTAMINE METHYLTRANSFERASE"/>
    <property type="match status" value="1"/>
</dbReference>
<dbReference type="PANTHER" id="PTHR18895">
    <property type="entry name" value="HEMK METHYLTRANSFERASE"/>
    <property type="match status" value="1"/>
</dbReference>
<dbReference type="InterPro" id="IPR050320">
    <property type="entry name" value="N5-glutamine_MTase"/>
</dbReference>
<dbReference type="EMBL" id="UINC01000888">
    <property type="protein sequence ID" value="SUZ62761.1"/>
    <property type="molecule type" value="Genomic_DNA"/>
</dbReference>
<dbReference type="NCBIfam" id="TIGR00536">
    <property type="entry name" value="hemK_fam"/>
    <property type="match status" value="1"/>
</dbReference>
<comment type="catalytic activity">
    <reaction evidence="5">
        <text>L-glutaminyl-[peptide chain release factor] + S-adenosyl-L-methionine = N(5)-methyl-L-glutaminyl-[peptide chain release factor] + S-adenosyl-L-homocysteine + H(+)</text>
        <dbReference type="Rhea" id="RHEA:42896"/>
        <dbReference type="Rhea" id="RHEA-COMP:10271"/>
        <dbReference type="Rhea" id="RHEA-COMP:10272"/>
        <dbReference type="ChEBI" id="CHEBI:15378"/>
        <dbReference type="ChEBI" id="CHEBI:30011"/>
        <dbReference type="ChEBI" id="CHEBI:57856"/>
        <dbReference type="ChEBI" id="CHEBI:59789"/>
        <dbReference type="ChEBI" id="CHEBI:61891"/>
        <dbReference type="EC" id="2.1.1.297"/>
    </reaction>
</comment>
<evidence type="ECO:0000256" key="5">
    <source>
        <dbReference type="ARBA" id="ARBA00048391"/>
    </source>
</evidence>